<evidence type="ECO:0000313" key="1">
    <source>
        <dbReference type="EMBL" id="SDX41398.1"/>
    </source>
</evidence>
<dbReference type="EMBL" id="FNOI01000007">
    <property type="protein sequence ID" value="SDX41398.1"/>
    <property type="molecule type" value="Genomic_DNA"/>
</dbReference>
<accession>A0A1H3BI49</accession>
<reference evidence="2" key="1">
    <citation type="submission" date="2016-10" db="EMBL/GenBank/DDBJ databases">
        <authorList>
            <person name="Varghese N."/>
            <person name="Submissions S."/>
        </authorList>
    </citation>
    <scope>NUCLEOTIDE SEQUENCE [LARGE SCALE GENOMIC DNA]</scope>
    <source>
        <strain evidence="2">DSM 26922</strain>
    </source>
</reference>
<name>A0A1H3BI49_9RHOB</name>
<organism evidence="1 2">
    <name type="scientific">Litoreibacter albidus</name>
    <dbReference type="NCBI Taxonomy" id="670155"/>
    <lineage>
        <taxon>Bacteria</taxon>
        <taxon>Pseudomonadati</taxon>
        <taxon>Pseudomonadota</taxon>
        <taxon>Alphaproteobacteria</taxon>
        <taxon>Rhodobacterales</taxon>
        <taxon>Roseobacteraceae</taxon>
        <taxon>Litoreibacter</taxon>
    </lineage>
</organism>
<dbReference type="Proteomes" id="UP000199441">
    <property type="component" value="Unassembled WGS sequence"/>
</dbReference>
<gene>
    <name evidence="1" type="ORF">SAMN04488001_3147</name>
</gene>
<proteinExistence type="predicted"/>
<evidence type="ECO:0000313" key="2">
    <source>
        <dbReference type="Proteomes" id="UP000199441"/>
    </source>
</evidence>
<protein>
    <submittedName>
        <fullName evidence="1">Uncharacterized protein</fullName>
    </submittedName>
</protein>
<keyword evidence="2" id="KW-1185">Reference proteome</keyword>
<sequence>MPAARPSANRFKNQRLCHGASLGMLITVRCPFCRRTVNFWAADLVQVLGPDHELHVPPFPCSRCKTREVDVTWCVPASSTLTDLTVRRPVRQVVKWVWRDEKA</sequence>
<dbReference type="AlphaFoldDB" id="A0A1H3BI49"/>